<evidence type="ECO:0000256" key="16">
    <source>
        <dbReference type="PROSITE-ProRule" id="PRU00175"/>
    </source>
</evidence>
<keyword evidence="1" id="KW-0813">Transport</keyword>
<comment type="function">
    <text evidence="13">Involved in the trafficking of vacuolar proteins. May function as a sorting receptor for protein trafficking to the protein storage vacuole (PSV).</text>
</comment>
<keyword evidence="12" id="KW-0325">Glycoprotein</keyword>
<dbReference type="Gene3D" id="3.50.30.30">
    <property type="match status" value="1"/>
</dbReference>
<dbReference type="GO" id="GO:0012505">
    <property type="term" value="C:endomembrane system"/>
    <property type="evidence" value="ECO:0007669"/>
    <property type="project" value="UniProtKB-SubCell"/>
</dbReference>
<evidence type="ECO:0000256" key="13">
    <source>
        <dbReference type="ARBA" id="ARBA00037435"/>
    </source>
</evidence>
<dbReference type="EMBL" id="KB870805">
    <property type="protein sequence ID" value="EOA37653.1"/>
    <property type="molecule type" value="Genomic_DNA"/>
</dbReference>
<keyword evidence="11" id="KW-1015">Disulfide bond</keyword>
<dbReference type="InterPro" id="IPR046450">
    <property type="entry name" value="PA_dom_sf"/>
</dbReference>
<dbReference type="Gene3D" id="3.30.40.10">
    <property type="entry name" value="Zinc/RING finger domain, C3HC4 (zinc finger)"/>
    <property type="match status" value="1"/>
</dbReference>
<evidence type="ECO:0000256" key="1">
    <source>
        <dbReference type="ARBA" id="ARBA00022448"/>
    </source>
</evidence>
<keyword evidence="20" id="KW-1185">Reference proteome</keyword>
<feature type="domain" description="RING-type" evidence="18">
    <location>
        <begin position="232"/>
        <end position="274"/>
    </location>
</feature>
<dbReference type="SMART" id="SM00184">
    <property type="entry name" value="RING"/>
    <property type="match status" value="1"/>
</dbReference>
<dbReference type="PANTHER" id="PTHR47168">
    <property type="entry name" value="RING ZINC FINGER DOMAIN SUPERFAMILY PROTEIN-RELATED"/>
    <property type="match status" value="1"/>
</dbReference>
<keyword evidence="3" id="KW-0812">Transmembrane</keyword>
<dbReference type="InterPro" id="IPR013083">
    <property type="entry name" value="Znf_RING/FYVE/PHD"/>
</dbReference>
<keyword evidence="4" id="KW-0479">Metal-binding</keyword>
<evidence type="ECO:0000256" key="2">
    <source>
        <dbReference type="ARBA" id="ARBA00022554"/>
    </source>
</evidence>
<dbReference type="InterPro" id="IPR003137">
    <property type="entry name" value="PA_domain"/>
</dbReference>
<dbReference type="Pfam" id="PF13639">
    <property type="entry name" value="zf-RING_2"/>
    <property type="match status" value="1"/>
</dbReference>
<keyword evidence="10" id="KW-0472">Membrane</keyword>
<evidence type="ECO:0000256" key="11">
    <source>
        <dbReference type="ARBA" id="ARBA00023157"/>
    </source>
</evidence>
<keyword evidence="8" id="KW-0653">Protein transport</keyword>
<accession>R0IKU9</accession>
<evidence type="ECO:0000256" key="7">
    <source>
        <dbReference type="ARBA" id="ARBA00022833"/>
    </source>
</evidence>
<evidence type="ECO:0000256" key="15">
    <source>
        <dbReference type="ARBA" id="ARBA00060484"/>
    </source>
</evidence>
<organism evidence="19 20">
    <name type="scientific">Capsella rubella</name>
    <dbReference type="NCBI Taxonomy" id="81985"/>
    <lineage>
        <taxon>Eukaryota</taxon>
        <taxon>Viridiplantae</taxon>
        <taxon>Streptophyta</taxon>
        <taxon>Embryophyta</taxon>
        <taxon>Tracheophyta</taxon>
        <taxon>Spermatophyta</taxon>
        <taxon>Magnoliopsida</taxon>
        <taxon>eudicotyledons</taxon>
        <taxon>Gunneridae</taxon>
        <taxon>Pentapetalae</taxon>
        <taxon>rosids</taxon>
        <taxon>malvids</taxon>
        <taxon>Brassicales</taxon>
        <taxon>Brassicaceae</taxon>
        <taxon>Camelineae</taxon>
        <taxon>Capsella</taxon>
    </lineage>
</organism>
<evidence type="ECO:0000256" key="12">
    <source>
        <dbReference type="ARBA" id="ARBA00023180"/>
    </source>
</evidence>
<feature type="chain" id="PRO_5004342425" description="RING-type domain-containing protein" evidence="17">
    <location>
        <begin position="23"/>
        <end position="430"/>
    </location>
</feature>
<dbReference type="GO" id="GO:0032586">
    <property type="term" value="C:protein storage vacuole membrane"/>
    <property type="evidence" value="ECO:0007669"/>
    <property type="project" value="UniProtKB-SubCell"/>
</dbReference>
<dbReference type="InterPro" id="IPR001841">
    <property type="entry name" value="Znf_RING"/>
</dbReference>
<dbReference type="OrthoDB" id="8062037at2759"/>
<evidence type="ECO:0000256" key="10">
    <source>
        <dbReference type="ARBA" id="ARBA00023136"/>
    </source>
</evidence>
<keyword evidence="7" id="KW-0862">Zinc</keyword>
<dbReference type="FunFam" id="3.50.30.30:FF:000020">
    <property type="entry name" value="Receptor homology region transmembrane domain-and RING domain-containing protein 2"/>
    <property type="match status" value="1"/>
</dbReference>
<gene>
    <name evidence="19" type="ORF">CARUB_v10012186mg</name>
</gene>
<reference evidence="20" key="1">
    <citation type="journal article" date="2013" name="Nat. Genet.">
        <title>The Capsella rubella genome and the genomic consequences of rapid mating system evolution.</title>
        <authorList>
            <person name="Slotte T."/>
            <person name="Hazzouri K.M."/>
            <person name="Agren J.A."/>
            <person name="Koenig D."/>
            <person name="Maumus F."/>
            <person name="Guo Y.L."/>
            <person name="Steige K."/>
            <person name="Platts A.E."/>
            <person name="Escobar J.S."/>
            <person name="Newman L.K."/>
            <person name="Wang W."/>
            <person name="Mandakova T."/>
            <person name="Vello E."/>
            <person name="Smith L.M."/>
            <person name="Henz S.R."/>
            <person name="Steffen J."/>
            <person name="Takuno S."/>
            <person name="Brandvain Y."/>
            <person name="Coop G."/>
            <person name="Andolfatto P."/>
            <person name="Hu T.T."/>
            <person name="Blanchette M."/>
            <person name="Clark R.M."/>
            <person name="Quesneville H."/>
            <person name="Nordborg M."/>
            <person name="Gaut B.S."/>
            <person name="Lysak M.A."/>
            <person name="Jenkins J."/>
            <person name="Grimwood J."/>
            <person name="Chapman J."/>
            <person name="Prochnik S."/>
            <person name="Shu S."/>
            <person name="Rokhsar D."/>
            <person name="Schmutz J."/>
            <person name="Weigel D."/>
            <person name="Wright S.I."/>
        </authorList>
    </citation>
    <scope>NUCLEOTIDE SEQUENCE [LARGE SCALE GENOMIC DNA]</scope>
    <source>
        <strain evidence="20">cv. Monte Gargano</strain>
    </source>
</reference>
<dbReference type="FunFam" id="3.30.40.10:FF:000276">
    <property type="entry name" value="Receptor homology region transmembrane domain-and RING domain-containing protein 2"/>
    <property type="match status" value="1"/>
</dbReference>
<evidence type="ECO:0000256" key="3">
    <source>
        <dbReference type="ARBA" id="ARBA00022692"/>
    </source>
</evidence>
<evidence type="ECO:0000256" key="14">
    <source>
        <dbReference type="ARBA" id="ARBA00046288"/>
    </source>
</evidence>
<dbReference type="SUPFAM" id="SSF57850">
    <property type="entry name" value="RING/U-box"/>
    <property type="match status" value="1"/>
</dbReference>
<dbReference type="eggNOG" id="KOG4628">
    <property type="taxonomic scope" value="Eukaryota"/>
</dbReference>
<evidence type="ECO:0000256" key="17">
    <source>
        <dbReference type="SAM" id="SignalP"/>
    </source>
</evidence>
<evidence type="ECO:0000256" key="9">
    <source>
        <dbReference type="ARBA" id="ARBA00022989"/>
    </source>
</evidence>
<keyword evidence="6 16" id="KW-0863">Zinc-finger</keyword>
<evidence type="ECO:0000256" key="5">
    <source>
        <dbReference type="ARBA" id="ARBA00022729"/>
    </source>
</evidence>
<dbReference type="InterPro" id="IPR044744">
    <property type="entry name" value="ZNRF4/RNF13/RNF167_PA"/>
</dbReference>
<dbReference type="AlphaFoldDB" id="R0IKU9"/>
<dbReference type="GO" id="GO:0008270">
    <property type="term" value="F:zinc ion binding"/>
    <property type="evidence" value="ECO:0007669"/>
    <property type="project" value="UniProtKB-KW"/>
</dbReference>
<dbReference type="STRING" id="81985.R0IKU9"/>
<dbReference type="InterPro" id="IPR051653">
    <property type="entry name" value="E3_ligase_sorting_rcpt"/>
</dbReference>
<dbReference type="GO" id="GO:0015031">
    <property type="term" value="P:protein transport"/>
    <property type="evidence" value="ECO:0007669"/>
    <property type="project" value="UniProtKB-KW"/>
</dbReference>
<dbReference type="Pfam" id="PF02225">
    <property type="entry name" value="PA"/>
    <property type="match status" value="1"/>
</dbReference>
<evidence type="ECO:0000256" key="4">
    <source>
        <dbReference type="ARBA" id="ARBA00022723"/>
    </source>
</evidence>
<keyword evidence="2" id="KW-0926">Vacuole</keyword>
<evidence type="ECO:0000313" key="20">
    <source>
        <dbReference type="Proteomes" id="UP000029121"/>
    </source>
</evidence>
<keyword evidence="9" id="KW-1133">Transmembrane helix</keyword>
<dbReference type="SUPFAM" id="SSF52025">
    <property type="entry name" value="PA domain"/>
    <property type="match status" value="1"/>
</dbReference>
<dbReference type="Proteomes" id="UP000029121">
    <property type="component" value="Unassembled WGS sequence"/>
</dbReference>
<sequence>MNLVALLLLTISHLFIVPCVEAGQVILVDSNNNTRSFVDMEASFSPLVNTVKAGVVYVAEPLDACGNMRNKPEQRANGTSPFVLIRRGGCSFEYKVRNAQRSGFKAAIVYDNVDSNFLFPMGGDSDGIQIQAVFVRNAAGETLKKYAGLAETEVMLVPDSKDSLWSLCATIALLLSLAMCGVMAACVCVYRCCTPHSNSISQFNGMSRGMVKEMPSVTFTCAKDDTTTGSSCAICLEDYNVGDKLRVLPCGHKFHVACVDSWLISWRTFCPVCKRDAKRSTDEPPATERTPLLSSSIASSSVVCIDPPPLGSSVSFSPTHVSSSYIQQFVRLSSHRSQPSPINVSRISENLRRQASPLQSSSQGSYMCMKSLHSLGYSTMSPLNAIDRSPYRPYPSNASPGLVSSRNHPRCNYTANTFSPFASTHSLPDC</sequence>
<evidence type="ECO:0000256" key="6">
    <source>
        <dbReference type="ARBA" id="ARBA00022771"/>
    </source>
</evidence>
<proteinExistence type="predicted"/>
<evidence type="ECO:0000313" key="19">
    <source>
        <dbReference type="EMBL" id="EOA37653.1"/>
    </source>
</evidence>
<name>R0IKU9_9BRAS</name>
<dbReference type="CDD" id="cd02123">
    <property type="entry name" value="PA_C_RZF_like"/>
    <property type="match status" value="1"/>
</dbReference>
<evidence type="ECO:0000259" key="18">
    <source>
        <dbReference type="PROSITE" id="PS50089"/>
    </source>
</evidence>
<protein>
    <recommendedName>
        <fullName evidence="18">RING-type domain-containing protein</fullName>
    </recommendedName>
</protein>
<keyword evidence="5 17" id="KW-0732">Signal</keyword>
<dbReference type="KEGG" id="crb:17898274"/>
<evidence type="ECO:0000256" key="8">
    <source>
        <dbReference type="ARBA" id="ARBA00022927"/>
    </source>
</evidence>
<feature type="signal peptide" evidence="17">
    <location>
        <begin position="1"/>
        <end position="22"/>
    </location>
</feature>
<dbReference type="PROSITE" id="PS50089">
    <property type="entry name" value="ZF_RING_2"/>
    <property type="match status" value="1"/>
</dbReference>
<dbReference type="PANTHER" id="PTHR47168:SF5">
    <property type="entry name" value="RING-TYPE DOMAIN-CONTAINING PROTEIN"/>
    <property type="match status" value="1"/>
</dbReference>
<comment type="subcellular location">
    <subcellularLocation>
        <location evidence="14">Endomembrane system</location>
        <topology evidence="14">Single-pass type I membrane protein</topology>
    </subcellularLocation>
    <subcellularLocation>
        <location evidence="15">Protein storage vacuole membrane</location>
    </subcellularLocation>
</comment>